<gene>
    <name evidence="2" type="ORF">DCAF_LOCUS10563</name>
</gene>
<dbReference type="EMBL" id="CAWUPB010000994">
    <property type="protein sequence ID" value="CAK7335568.1"/>
    <property type="molecule type" value="Genomic_DNA"/>
</dbReference>
<evidence type="ECO:0000256" key="1">
    <source>
        <dbReference type="SAM" id="MobiDB-lite"/>
    </source>
</evidence>
<dbReference type="InterPro" id="IPR055280">
    <property type="entry name" value="TIC32"/>
</dbReference>
<feature type="compositionally biased region" description="Low complexity" evidence="1">
    <location>
        <begin position="229"/>
        <end position="240"/>
    </location>
</feature>
<feature type="region of interest" description="Disordered" evidence="1">
    <location>
        <begin position="197"/>
        <end position="248"/>
    </location>
</feature>
<feature type="compositionally biased region" description="Basic and acidic residues" evidence="1">
    <location>
        <begin position="205"/>
        <end position="216"/>
    </location>
</feature>
<evidence type="ECO:0000313" key="3">
    <source>
        <dbReference type="Proteomes" id="UP001314170"/>
    </source>
</evidence>
<dbReference type="PANTHER" id="PTHR48476">
    <property type="entry name" value="SHORT-CHAIN DEHYDROGENASE TIC 32, CHLOROPLASTIC-LIKE"/>
    <property type="match status" value="1"/>
</dbReference>
<accession>A0AAV1RHR8</accession>
<name>A0AAV1RHR8_9ROSI</name>
<reference evidence="2 3" key="1">
    <citation type="submission" date="2024-01" db="EMBL/GenBank/DDBJ databases">
        <authorList>
            <person name="Waweru B."/>
        </authorList>
    </citation>
    <scope>NUCLEOTIDE SEQUENCE [LARGE SCALE GENOMIC DNA]</scope>
</reference>
<sequence length="271" mass="29780">MVVRNIDAGRNVREAILKEIPNAQIEGFRHLLPSFLKITFELLFATNHKGDNFQFYQLLFFHGQSKLVNLLHPNELARRLEGATTTCYVALHPQVKGISGKYFMDNNMAEPSSQAEDAELAKKLWDFTLCITEKSSQYSFKICGFIIGTVSPIRKLMICDSAPLRMIDSSASLLGIPKFSAGGSAILKGNGEPWKLYSNETFSPPKRDSSSPRIAKENSGPSANINEGSSPPSASSSASSTVSLNHVSSEKNRNGFAKFFSRGKNGIQLEI</sequence>
<dbReference type="AlphaFoldDB" id="A0AAV1RHR8"/>
<dbReference type="PANTHER" id="PTHR48476:SF1">
    <property type="entry name" value="SHORT-CHAIN DEHYDROGENASE TIC 32, CHLOROPLASTIC-LIKE"/>
    <property type="match status" value="1"/>
</dbReference>
<protein>
    <submittedName>
        <fullName evidence="2">Uncharacterized protein</fullName>
    </submittedName>
</protein>
<keyword evidence="3" id="KW-1185">Reference proteome</keyword>
<dbReference type="Gene3D" id="3.40.50.720">
    <property type="entry name" value="NAD(P)-binding Rossmann-like Domain"/>
    <property type="match status" value="1"/>
</dbReference>
<evidence type="ECO:0000313" key="2">
    <source>
        <dbReference type="EMBL" id="CAK7335568.1"/>
    </source>
</evidence>
<dbReference type="Proteomes" id="UP001314170">
    <property type="component" value="Unassembled WGS sequence"/>
</dbReference>
<comment type="caution">
    <text evidence="2">The sequence shown here is derived from an EMBL/GenBank/DDBJ whole genome shotgun (WGS) entry which is preliminary data.</text>
</comment>
<feature type="compositionally biased region" description="Polar residues" evidence="1">
    <location>
        <begin position="219"/>
        <end position="228"/>
    </location>
</feature>
<proteinExistence type="predicted"/>
<organism evidence="2 3">
    <name type="scientific">Dovyalis caffra</name>
    <dbReference type="NCBI Taxonomy" id="77055"/>
    <lineage>
        <taxon>Eukaryota</taxon>
        <taxon>Viridiplantae</taxon>
        <taxon>Streptophyta</taxon>
        <taxon>Embryophyta</taxon>
        <taxon>Tracheophyta</taxon>
        <taxon>Spermatophyta</taxon>
        <taxon>Magnoliopsida</taxon>
        <taxon>eudicotyledons</taxon>
        <taxon>Gunneridae</taxon>
        <taxon>Pentapetalae</taxon>
        <taxon>rosids</taxon>
        <taxon>fabids</taxon>
        <taxon>Malpighiales</taxon>
        <taxon>Salicaceae</taxon>
        <taxon>Flacourtieae</taxon>
        <taxon>Dovyalis</taxon>
    </lineage>
</organism>